<dbReference type="Pfam" id="PF19296">
    <property type="entry name" value="RelA_AH_RIS"/>
    <property type="match status" value="1"/>
</dbReference>
<comment type="similarity">
    <text evidence="7">Belongs to the relA/spoT family.</text>
</comment>
<dbReference type="FunFam" id="1.10.3210.10:FF:000001">
    <property type="entry name" value="GTP pyrophosphokinase RelA"/>
    <property type="match status" value="1"/>
</dbReference>
<dbReference type="FunFam" id="3.30.460.10:FF:000001">
    <property type="entry name" value="GTP pyrophosphokinase RelA"/>
    <property type="match status" value="1"/>
</dbReference>
<dbReference type="CDD" id="cd01668">
    <property type="entry name" value="TGS_RSH"/>
    <property type="match status" value="1"/>
</dbReference>
<organism evidence="11 12">
    <name type="scientific">Liberibacter crescens (strain BT-1)</name>
    <dbReference type="NCBI Taxonomy" id="1215343"/>
    <lineage>
        <taxon>Bacteria</taxon>
        <taxon>Pseudomonadati</taxon>
        <taxon>Pseudomonadota</taxon>
        <taxon>Alphaproteobacteria</taxon>
        <taxon>Hyphomicrobiales</taxon>
        <taxon>Rhizobiaceae</taxon>
        <taxon>Liberibacter</taxon>
    </lineage>
</organism>
<dbReference type="EMBL" id="CP003789">
    <property type="protein sequence ID" value="AGA64685.1"/>
    <property type="molecule type" value="Genomic_DNA"/>
</dbReference>
<dbReference type="PROSITE" id="PS51880">
    <property type="entry name" value="TGS"/>
    <property type="match status" value="1"/>
</dbReference>
<evidence type="ECO:0000256" key="6">
    <source>
        <dbReference type="ARBA" id="ARBA00048244"/>
    </source>
</evidence>
<dbReference type="GO" id="GO:0016301">
    <property type="term" value="F:kinase activity"/>
    <property type="evidence" value="ECO:0007669"/>
    <property type="project" value="UniProtKB-KW"/>
</dbReference>
<dbReference type="GO" id="GO:0015969">
    <property type="term" value="P:guanosine tetraphosphate metabolic process"/>
    <property type="evidence" value="ECO:0007669"/>
    <property type="project" value="InterPro"/>
</dbReference>
<dbReference type="SUPFAM" id="SSF81271">
    <property type="entry name" value="TGS-like"/>
    <property type="match status" value="1"/>
</dbReference>
<dbReference type="InterPro" id="IPR012675">
    <property type="entry name" value="Beta-grasp_dom_sf"/>
</dbReference>
<keyword evidence="11" id="KW-0808">Transferase</keyword>
<dbReference type="KEGG" id="lcc:B488_06930"/>
<dbReference type="FunFam" id="3.10.20.30:FF:000002">
    <property type="entry name" value="GTP pyrophosphokinase (RelA/SpoT)"/>
    <property type="match status" value="1"/>
</dbReference>
<dbReference type="Pfam" id="PF13328">
    <property type="entry name" value="HD_4"/>
    <property type="match status" value="1"/>
</dbReference>
<dbReference type="PANTHER" id="PTHR21262:SF36">
    <property type="entry name" value="BIFUNCTIONAL (P)PPGPP SYNTHASE_HYDROLASE SPOT"/>
    <property type="match status" value="1"/>
</dbReference>
<dbReference type="InterPro" id="IPR033655">
    <property type="entry name" value="TGS_RelA/SpoT"/>
</dbReference>
<keyword evidence="3" id="KW-0342">GTP-binding</keyword>
<evidence type="ECO:0000256" key="7">
    <source>
        <dbReference type="RuleBase" id="RU003847"/>
    </source>
</evidence>
<dbReference type="GO" id="GO:0005525">
    <property type="term" value="F:GTP binding"/>
    <property type="evidence" value="ECO:0007669"/>
    <property type="project" value="UniProtKB-KW"/>
</dbReference>
<dbReference type="InterPro" id="IPR006674">
    <property type="entry name" value="HD_domain"/>
</dbReference>
<dbReference type="SUPFAM" id="SSF109604">
    <property type="entry name" value="HD-domain/PDEase-like"/>
    <property type="match status" value="1"/>
</dbReference>
<evidence type="ECO:0000259" key="10">
    <source>
        <dbReference type="PROSITE" id="PS51880"/>
    </source>
</evidence>
<dbReference type="Pfam" id="PF04607">
    <property type="entry name" value="RelA_SpoT"/>
    <property type="match status" value="1"/>
</dbReference>
<dbReference type="Proteomes" id="UP000010799">
    <property type="component" value="Chromosome"/>
</dbReference>
<dbReference type="STRING" id="1215343.B488_06930"/>
<dbReference type="NCBIfam" id="TIGR00691">
    <property type="entry name" value="spoT_relA"/>
    <property type="match status" value="1"/>
</dbReference>
<dbReference type="SMART" id="SM00471">
    <property type="entry name" value="HDc"/>
    <property type="match status" value="1"/>
</dbReference>
<dbReference type="InterPro" id="IPR043519">
    <property type="entry name" value="NT_sf"/>
</dbReference>
<protein>
    <recommendedName>
        <fullName evidence="2">GTP pyrophosphokinase rsh</fullName>
        <ecNumber evidence="1">2.7.6.5</ecNumber>
    </recommendedName>
    <alternativeName>
        <fullName evidence="5">(p)ppGpp synthase</fullName>
    </alternativeName>
    <alternativeName>
        <fullName evidence="4">ATP:GTP 3'-pyrophosphotransferase</fullName>
    </alternativeName>
</protein>
<dbReference type="SMART" id="SM00954">
    <property type="entry name" value="RelA_SpoT"/>
    <property type="match status" value="1"/>
</dbReference>
<feature type="domain" description="TGS" evidence="10">
    <location>
        <begin position="391"/>
        <end position="452"/>
    </location>
</feature>
<dbReference type="AlphaFoldDB" id="L0EV15"/>
<evidence type="ECO:0000313" key="12">
    <source>
        <dbReference type="Proteomes" id="UP000010799"/>
    </source>
</evidence>
<dbReference type="InterPro" id="IPR007685">
    <property type="entry name" value="RelA_SpoT"/>
</dbReference>
<dbReference type="InterPro" id="IPR012676">
    <property type="entry name" value="TGS-like"/>
</dbReference>
<dbReference type="InterPro" id="IPR004095">
    <property type="entry name" value="TGS"/>
</dbReference>
<dbReference type="HOGENOM" id="CLU_012300_3_0_5"/>
<dbReference type="PANTHER" id="PTHR21262">
    <property type="entry name" value="GUANOSINE-3',5'-BIS DIPHOSPHATE 3'-PYROPHOSPHOHYDROLASE"/>
    <property type="match status" value="1"/>
</dbReference>
<dbReference type="SUPFAM" id="SSF55021">
    <property type="entry name" value="ACT-like"/>
    <property type="match status" value="1"/>
</dbReference>
<reference evidence="11 12" key="1">
    <citation type="journal article" date="2012" name="Stand. Genomic Sci.">
        <title>Complete genome sequence of Liberibacter crescens BT-1.</title>
        <authorList>
            <person name="Leonard M.T."/>
            <person name="Fagen J.R."/>
            <person name="Davis-Richardson A.G."/>
            <person name="Davis M.J."/>
            <person name="Triplett E.W."/>
        </authorList>
    </citation>
    <scope>NUCLEOTIDE SEQUENCE [LARGE SCALE GENOMIC DNA]</scope>
    <source>
        <strain evidence="11 12">BT-1</strain>
    </source>
</reference>
<dbReference type="eggNOG" id="COG0317">
    <property type="taxonomic scope" value="Bacteria"/>
</dbReference>
<keyword evidence="11" id="KW-0418">Kinase</keyword>
<dbReference type="GO" id="GO:0008728">
    <property type="term" value="F:GTP diphosphokinase activity"/>
    <property type="evidence" value="ECO:0007669"/>
    <property type="project" value="UniProtKB-EC"/>
</dbReference>
<evidence type="ECO:0000313" key="11">
    <source>
        <dbReference type="EMBL" id="AGA64685.1"/>
    </source>
</evidence>
<dbReference type="CDD" id="cd00077">
    <property type="entry name" value="HDc"/>
    <property type="match status" value="1"/>
</dbReference>
<dbReference type="GO" id="GO:0008893">
    <property type="term" value="F:guanosine-3',5'-bis(diphosphate) 3'-diphosphatase activity"/>
    <property type="evidence" value="ECO:0007669"/>
    <property type="project" value="TreeGrafter"/>
</dbReference>
<evidence type="ECO:0000256" key="4">
    <source>
        <dbReference type="ARBA" id="ARBA00029754"/>
    </source>
</evidence>
<dbReference type="RefSeq" id="WP_015273112.1">
    <property type="nucleotide sequence ID" value="NC_019907.1"/>
</dbReference>
<dbReference type="Gene3D" id="3.30.460.10">
    <property type="entry name" value="Beta Polymerase, domain 2"/>
    <property type="match status" value="1"/>
</dbReference>
<feature type="domain" description="HD" evidence="9">
    <location>
        <begin position="45"/>
        <end position="144"/>
    </location>
</feature>
<dbReference type="InterPro" id="IPR002912">
    <property type="entry name" value="ACT_dom"/>
</dbReference>
<evidence type="ECO:0000259" key="9">
    <source>
        <dbReference type="PROSITE" id="PS51831"/>
    </source>
</evidence>
<evidence type="ECO:0000256" key="5">
    <source>
        <dbReference type="ARBA" id="ARBA00032407"/>
    </source>
</evidence>
<dbReference type="InterPro" id="IPR004811">
    <property type="entry name" value="RelA/Spo_fam"/>
</dbReference>
<dbReference type="Gene3D" id="3.10.20.30">
    <property type="match status" value="1"/>
</dbReference>
<proteinExistence type="inferred from homology"/>
<evidence type="ECO:0000259" key="8">
    <source>
        <dbReference type="PROSITE" id="PS51671"/>
    </source>
</evidence>
<evidence type="ECO:0000256" key="1">
    <source>
        <dbReference type="ARBA" id="ARBA00013251"/>
    </source>
</evidence>
<dbReference type="PROSITE" id="PS51831">
    <property type="entry name" value="HD"/>
    <property type="match status" value="1"/>
</dbReference>
<keyword evidence="12" id="KW-1185">Reference proteome</keyword>
<dbReference type="EC" id="2.7.6.5" evidence="1"/>
<sequence>MIRQYELVERIQSYNPNVNESLLNKAYVYAMQKHSQQKRASGDPYISHPIEVAAILADMRLDESTIVVALLHDILEDTTATRAEIDELFGPEVGHLVEDLTKIKKIEIVSFKTKQAENLRKLLLAICDDVRVLLVKLADRLHNMRTLDYMPLDKRIVISKETMDIYAPLAGRMGMQDMREELEELAFSYINPEAYKTIKDRLEELSRRNGSLVLKIEEELKELLEENKILNAWVKGRQKRAYSIFCKMQSKSLSFEQLSDVYGFRIVVEDIPSCYQVLGIIHTRWRIVPGYFKDYISTMKQNGYRSLHTTIIGPSYQRIELQIRTIAMDEVAEYGVAAHTLYKDRRTKDDIEVLLSETSVYLWLRQTIKSLAEGNSSQEFLEHAKLELFQEQVFCFTPKGKLIALPRNATPIDFAYAVHTNIGNSCVGAKINGRIMPLFTLLNNGDEVEIIRSSCQVPPSAWEEVVVTGKARSAIRRATRLEVRKQYYNIGQRILEKTFNKAGKEFSDTQLESVVSHLGQKEVKDLIASVGRGEVSPGEILSILWPEFKEYKTHTEDDKRKKIVKTTLLMKGKNLKNDIGALPIRGLPANIQVIFSQTGALPGDRIVALMRGKKSMAIYPIQSPALQKFEDKPERWVDVRWDLEATEIYRFISHIRINAVNTPGALKIITTCIADLNINIHNIHTPRTAEDFTEIRLDVEVLDVQHLSDLIKCLNDLECVATACRVFE</sequence>
<keyword evidence="3" id="KW-0547">Nucleotide-binding</keyword>
<feature type="domain" description="ACT" evidence="8">
    <location>
        <begin position="654"/>
        <end position="728"/>
    </location>
</feature>
<dbReference type="CDD" id="cd05399">
    <property type="entry name" value="NT_Rel-Spo_like"/>
    <property type="match status" value="1"/>
</dbReference>
<dbReference type="Pfam" id="PF13291">
    <property type="entry name" value="ACT_4"/>
    <property type="match status" value="1"/>
</dbReference>
<evidence type="ECO:0000256" key="3">
    <source>
        <dbReference type="ARBA" id="ARBA00023134"/>
    </source>
</evidence>
<evidence type="ECO:0000256" key="2">
    <source>
        <dbReference type="ARBA" id="ARBA00014315"/>
    </source>
</evidence>
<accession>L0EV15</accession>
<dbReference type="Gene3D" id="3.30.70.260">
    <property type="match status" value="1"/>
</dbReference>
<comment type="catalytic activity">
    <reaction evidence="6">
        <text>GTP + ATP = guanosine 3'-diphosphate 5'-triphosphate + AMP</text>
        <dbReference type="Rhea" id="RHEA:22088"/>
        <dbReference type="ChEBI" id="CHEBI:30616"/>
        <dbReference type="ChEBI" id="CHEBI:37565"/>
        <dbReference type="ChEBI" id="CHEBI:142410"/>
        <dbReference type="ChEBI" id="CHEBI:456215"/>
        <dbReference type="EC" id="2.7.6.5"/>
    </reaction>
</comment>
<dbReference type="Pfam" id="PF02824">
    <property type="entry name" value="TGS"/>
    <property type="match status" value="1"/>
</dbReference>
<dbReference type="InterPro" id="IPR045600">
    <property type="entry name" value="RelA/SpoT_AH_RIS"/>
</dbReference>
<dbReference type="GO" id="GO:0015949">
    <property type="term" value="P:nucleobase-containing small molecule interconversion"/>
    <property type="evidence" value="ECO:0007669"/>
    <property type="project" value="UniProtKB-ARBA"/>
</dbReference>
<dbReference type="Gene3D" id="1.10.3210.10">
    <property type="entry name" value="Hypothetical protein af1432"/>
    <property type="match status" value="1"/>
</dbReference>
<name>L0EV15_LIBCB</name>
<dbReference type="InterPro" id="IPR003607">
    <property type="entry name" value="HD/PDEase_dom"/>
</dbReference>
<dbReference type="GO" id="GO:0005886">
    <property type="term" value="C:plasma membrane"/>
    <property type="evidence" value="ECO:0007669"/>
    <property type="project" value="TreeGrafter"/>
</dbReference>
<gene>
    <name evidence="11" type="ordered locus">B488_06930</name>
</gene>
<dbReference type="CDD" id="cd04876">
    <property type="entry name" value="ACT_RelA-SpoT"/>
    <property type="match status" value="1"/>
</dbReference>
<dbReference type="GO" id="GO:0042594">
    <property type="term" value="P:response to starvation"/>
    <property type="evidence" value="ECO:0007669"/>
    <property type="project" value="TreeGrafter"/>
</dbReference>
<comment type="function">
    <text evidence="7">In eubacteria ppGpp (guanosine 3'-diphosphate 5'-diphosphate) is a mediator of the stringent response that coordinates a variety of cellular activities in response to changes in nutritional abundance.</text>
</comment>
<dbReference type="SUPFAM" id="SSF81301">
    <property type="entry name" value="Nucleotidyltransferase"/>
    <property type="match status" value="1"/>
</dbReference>
<dbReference type="PATRIC" id="fig|1215343.11.peg.713"/>
<dbReference type="PROSITE" id="PS51671">
    <property type="entry name" value="ACT"/>
    <property type="match status" value="1"/>
</dbReference>
<dbReference type="InterPro" id="IPR045865">
    <property type="entry name" value="ACT-like_dom_sf"/>
</dbReference>